<dbReference type="CDD" id="cd02869">
    <property type="entry name" value="PseudoU_synth_RluA_like"/>
    <property type="match status" value="1"/>
</dbReference>
<evidence type="ECO:0000256" key="2">
    <source>
        <dbReference type="ARBA" id="ARBA00010876"/>
    </source>
</evidence>
<evidence type="ECO:0000313" key="6">
    <source>
        <dbReference type="EMBL" id="EFU72973.1"/>
    </source>
</evidence>
<dbReference type="GO" id="GO:0140098">
    <property type="term" value="F:catalytic activity, acting on RNA"/>
    <property type="evidence" value="ECO:0007669"/>
    <property type="project" value="UniProtKB-ARBA"/>
</dbReference>
<comment type="function">
    <text evidence="4">Responsible for synthesis of pseudouridine from uracil.</text>
</comment>
<evidence type="ECO:0000256" key="4">
    <source>
        <dbReference type="RuleBase" id="RU362028"/>
    </source>
</evidence>
<keyword evidence="7" id="KW-1185">Reference proteome</keyword>
<dbReference type="GO" id="GO:0003723">
    <property type="term" value="F:RNA binding"/>
    <property type="evidence" value="ECO:0007669"/>
    <property type="project" value="InterPro"/>
</dbReference>
<dbReference type="NCBIfam" id="TIGR00005">
    <property type="entry name" value="rluA_subfam"/>
    <property type="match status" value="1"/>
</dbReference>
<evidence type="ECO:0000256" key="3">
    <source>
        <dbReference type="PIRSR" id="PIRSR606225-1"/>
    </source>
</evidence>
<dbReference type="InterPro" id="IPR020103">
    <property type="entry name" value="PsdUridine_synth_cat_dom_sf"/>
</dbReference>
<dbReference type="PANTHER" id="PTHR21600">
    <property type="entry name" value="MITOCHONDRIAL RNA PSEUDOURIDINE SYNTHASE"/>
    <property type="match status" value="1"/>
</dbReference>
<name>E6LIJ2_ENTI1</name>
<comment type="similarity">
    <text evidence="2 4">Belongs to the pseudouridine synthase RluA family.</text>
</comment>
<dbReference type="HOGENOM" id="CLU_016902_8_1_9"/>
<evidence type="ECO:0000256" key="1">
    <source>
        <dbReference type="ARBA" id="ARBA00000073"/>
    </source>
</evidence>
<dbReference type="PROSITE" id="PS01129">
    <property type="entry name" value="PSI_RLU"/>
    <property type="match status" value="1"/>
</dbReference>
<dbReference type="InterPro" id="IPR050188">
    <property type="entry name" value="RluA_PseudoU_synthase"/>
</dbReference>
<dbReference type="eggNOG" id="COG0564">
    <property type="taxonomic scope" value="Bacteria"/>
</dbReference>
<dbReference type="PATRIC" id="fig|888064.11.peg.1915"/>
<dbReference type="GO" id="GO:0009982">
    <property type="term" value="F:pseudouridine synthase activity"/>
    <property type="evidence" value="ECO:0007669"/>
    <property type="project" value="InterPro"/>
</dbReference>
<sequence length="316" mass="36639">MCLLSKEDFFVKKILNINHAPLERNHMDYQITLPPTQQTTTVRELLEMQWLVPRKVRHFLRIRKNVWVNDQLALFHQEVRAGDRITLRLEADDYSYQPVALGQASRVSVLFEDEHLLLVNKPAGIKTHPNQPNEDDTLLNDIKAYLAPKQQQAYVVHRLDKETSGVILFAKNPLVLPILGRLLEQKKIYRTYQAIVTGKLTKNCTIRKKIGRDRHDRRKRVIDERHGQQAVTHVQVIQVHSQTTNITCQLETGRTHQIRVHLASIGHPIIGDSLYQTKPAERLFLHAYQMHFIHPFTQQEMTIATPDSLFGCNLVN</sequence>
<dbReference type="Gene3D" id="3.30.2350.10">
    <property type="entry name" value="Pseudouridine synthase"/>
    <property type="match status" value="1"/>
</dbReference>
<comment type="caution">
    <text evidence="6">The sequence shown here is derived from an EMBL/GenBank/DDBJ whole genome shotgun (WGS) entry which is preliminary data.</text>
</comment>
<gene>
    <name evidence="6" type="ORF">HMPREF9088_2182</name>
</gene>
<proteinExistence type="inferred from homology"/>
<feature type="domain" description="Pseudouridine synthase RsuA/RluA-like" evidence="5">
    <location>
        <begin position="115"/>
        <end position="264"/>
    </location>
</feature>
<dbReference type="EMBL" id="AEPV01000087">
    <property type="protein sequence ID" value="EFU72973.1"/>
    <property type="molecule type" value="Genomic_DNA"/>
</dbReference>
<dbReference type="EC" id="5.4.99.-" evidence="4"/>
<dbReference type="InterPro" id="IPR006225">
    <property type="entry name" value="PsdUridine_synth_RluC/D"/>
</dbReference>
<comment type="catalytic activity">
    <reaction evidence="1 4">
        <text>a uridine in RNA = a pseudouridine in RNA</text>
        <dbReference type="Rhea" id="RHEA:48348"/>
        <dbReference type="Rhea" id="RHEA-COMP:12068"/>
        <dbReference type="Rhea" id="RHEA-COMP:12069"/>
        <dbReference type="ChEBI" id="CHEBI:65314"/>
        <dbReference type="ChEBI" id="CHEBI:65315"/>
    </reaction>
</comment>
<dbReference type="STRING" id="888064.HMPREF9088_2182"/>
<keyword evidence="4 6" id="KW-0413">Isomerase</keyword>
<dbReference type="AlphaFoldDB" id="E6LIJ2"/>
<dbReference type="GO" id="GO:0000455">
    <property type="term" value="P:enzyme-directed rRNA pseudouridine synthesis"/>
    <property type="evidence" value="ECO:0007669"/>
    <property type="project" value="TreeGrafter"/>
</dbReference>
<organism evidence="6 7">
    <name type="scientific">Enterococcus italicus (strain DSM 15952 / CCUG 50447 / LMG 22039 / TP 1.5)</name>
    <dbReference type="NCBI Taxonomy" id="888064"/>
    <lineage>
        <taxon>Bacteria</taxon>
        <taxon>Bacillati</taxon>
        <taxon>Bacillota</taxon>
        <taxon>Bacilli</taxon>
        <taxon>Lactobacillales</taxon>
        <taxon>Enterococcaceae</taxon>
        <taxon>Enterococcus</taxon>
    </lineage>
</organism>
<reference evidence="6 7" key="1">
    <citation type="submission" date="2010-12" db="EMBL/GenBank/DDBJ databases">
        <authorList>
            <person name="Muzny D."/>
            <person name="Qin X."/>
            <person name="Deng J."/>
            <person name="Jiang H."/>
            <person name="Liu Y."/>
            <person name="Qu J."/>
            <person name="Song X.-Z."/>
            <person name="Zhang L."/>
            <person name="Thornton R."/>
            <person name="Coyle M."/>
            <person name="Francisco L."/>
            <person name="Jackson L."/>
            <person name="Javaid M."/>
            <person name="Korchina V."/>
            <person name="Kovar C."/>
            <person name="Mata R."/>
            <person name="Mathew T."/>
            <person name="Ngo R."/>
            <person name="Nguyen L."/>
            <person name="Nguyen N."/>
            <person name="Okwuonu G."/>
            <person name="Ongeri F."/>
            <person name="Pham C."/>
            <person name="Simmons D."/>
            <person name="Wilczek-Boney K."/>
            <person name="Hale W."/>
            <person name="Jakkamsetti A."/>
            <person name="Pham P."/>
            <person name="Ruth R."/>
            <person name="San Lucas F."/>
            <person name="Warren J."/>
            <person name="Zhang J."/>
            <person name="Zhao Z."/>
            <person name="Zhou C."/>
            <person name="Zhu D."/>
            <person name="Lee S."/>
            <person name="Bess C."/>
            <person name="Blankenburg K."/>
            <person name="Forbes L."/>
            <person name="Fu Q."/>
            <person name="Gubbala S."/>
            <person name="Hirani K."/>
            <person name="Jayaseelan J.C."/>
            <person name="Lara F."/>
            <person name="Munidasa M."/>
            <person name="Palculict T."/>
            <person name="Patil S."/>
            <person name="Pu L.-L."/>
            <person name="Saada N."/>
            <person name="Tang L."/>
            <person name="Weissenberger G."/>
            <person name="Zhu Y."/>
            <person name="Hemphill L."/>
            <person name="Shang Y."/>
            <person name="Youmans B."/>
            <person name="Ayvaz T."/>
            <person name="Ross M."/>
            <person name="Santibanez J."/>
            <person name="Aqrawi P."/>
            <person name="Gross S."/>
            <person name="Joshi V."/>
            <person name="Fowler G."/>
            <person name="Nazareth L."/>
            <person name="Reid J."/>
            <person name="Worley K."/>
            <person name="Petrosino J."/>
            <person name="Highlander S."/>
            <person name="Gibbs R."/>
        </authorList>
    </citation>
    <scope>NUCLEOTIDE SEQUENCE [LARGE SCALE GENOMIC DNA]</scope>
    <source>
        <strain evidence="7">DSM 15952 / CCUG 50447 / LMG 22039 / TP 1.5</strain>
    </source>
</reference>
<feature type="active site" evidence="3">
    <location>
        <position position="160"/>
    </location>
</feature>
<dbReference type="Pfam" id="PF00849">
    <property type="entry name" value="PseudoU_synth_2"/>
    <property type="match status" value="1"/>
</dbReference>
<evidence type="ECO:0000259" key="5">
    <source>
        <dbReference type="Pfam" id="PF00849"/>
    </source>
</evidence>
<accession>E6LIJ2</accession>
<dbReference type="PANTHER" id="PTHR21600:SF87">
    <property type="entry name" value="RNA PSEUDOURIDYLATE SYNTHASE DOMAIN-CONTAINING PROTEIN 1"/>
    <property type="match status" value="1"/>
</dbReference>
<evidence type="ECO:0000313" key="7">
    <source>
        <dbReference type="Proteomes" id="UP000010296"/>
    </source>
</evidence>
<dbReference type="InterPro" id="IPR006224">
    <property type="entry name" value="PsdUridine_synth_RluA-like_CS"/>
</dbReference>
<dbReference type="InterPro" id="IPR006145">
    <property type="entry name" value="PsdUridine_synth_RsuA/RluA"/>
</dbReference>
<dbReference type="Proteomes" id="UP000010296">
    <property type="component" value="Unassembled WGS sequence"/>
</dbReference>
<dbReference type="SUPFAM" id="SSF55120">
    <property type="entry name" value="Pseudouridine synthase"/>
    <property type="match status" value="1"/>
</dbReference>
<protein>
    <recommendedName>
        <fullName evidence="4">Pseudouridine synthase</fullName>
        <ecNumber evidence="4">5.4.99.-</ecNumber>
    </recommendedName>
</protein>